<gene>
    <name evidence="6" type="ORF">MNOR_LOCUS16487</name>
</gene>
<evidence type="ECO:0000256" key="1">
    <source>
        <dbReference type="ARBA" id="ARBA00022741"/>
    </source>
</evidence>
<name>A0AAV2QSS9_MEGNR</name>
<dbReference type="InterPro" id="IPR003959">
    <property type="entry name" value="ATPase_AAA_core"/>
</dbReference>
<dbReference type="Proteomes" id="UP001497623">
    <property type="component" value="Unassembled WGS sequence"/>
</dbReference>
<protein>
    <recommendedName>
        <fullName evidence="8">Pachytene checkpoint protein 2 homolog</fullName>
    </recommendedName>
</protein>
<evidence type="ECO:0000256" key="3">
    <source>
        <dbReference type="RuleBase" id="RU003651"/>
    </source>
</evidence>
<evidence type="ECO:0008006" key="8">
    <source>
        <dbReference type="Google" id="ProtNLM"/>
    </source>
</evidence>
<dbReference type="GO" id="GO:0007131">
    <property type="term" value="P:reciprocal meiotic recombination"/>
    <property type="evidence" value="ECO:0007669"/>
    <property type="project" value="TreeGrafter"/>
</dbReference>
<dbReference type="GO" id="GO:0051598">
    <property type="term" value="P:meiotic recombination checkpoint signaling"/>
    <property type="evidence" value="ECO:0007669"/>
    <property type="project" value="TreeGrafter"/>
</dbReference>
<dbReference type="PANTHER" id="PTHR45991:SF1">
    <property type="entry name" value="PACHYTENE CHECKPOINT PROTEIN 2 HOMOLOG"/>
    <property type="match status" value="1"/>
</dbReference>
<feature type="non-terminal residue" evidence="6">
    <location>
        <position position="422"/>
    </location>
</feature>
<proteinExistence type="inferred from homology"/>
<dbReference type="EMBL" id="CAXKWB010010864">
    <property type="protein sequence ID" value="CAL4099448.1"/>
    <property type="molecule type" value="Genomic_DNA"/>
</dbReference>
<evidence type="ECO:0000259" key="5">
    <source>
        <dbReference type="Pfam" id="PF23242"/>
    </source>
</evidence>
<evidence type="ECO:0000256" key="2">
    <source>
        <dbReference type="ARBA" id="ARBA00022840"/>
    </source>
</evidence>
<dbReference type="SUPFAM" id="SSF52540">
    <property type="entry name" value="P-loop containing nucleoside triphosphate hydrolases"/>
    <property type="match status" value="1"/>
</dbReference>
<feature type="domain" description="ATPase AAA-type core" evidence="4">
    <location>
        <begin position="168"/>
        <end position="305"/>
    </location>
</feature>
<dbReference type="InterPro" id="IPR044539">
    <property type="entry name" value="Pch2-like"/>
</dbReference>
<dbReference type="Gene3D" id="3.40.50.300">
    <property type="entry name" value="P-loop containing nucleotide triphosphate hydrolases"/>
    <property type="match status" value="1"/>
</dbReference>
<reference evidence="6 7" key="1">
    <citation type="submission" date="2024-05" db="EMBL/GenBank/DDBJ databases">
        <authorList>
            <person name="Wallberg A."/>
        </authorList>
    </citation>
    <scope>NUCLEOTIDE SEQUENCE [LARGE SCALE GENOMIC DNA]</scope>
</reference>
<evidence type="ECO:0000313" key="7">
    <source>
        <dbReference type="Proteomes" id="UP001497623"/>
    </source>
</evidence>
<dbReference type="InterPro" id="IPR058249">
    <property type="entry name" value="Pch2_C"/>
</dbReference>
<dbReference type="GO" id="GO:0005634">
    <property type="term" value="C:nucleus"/>
    <property type="evidence" value="ECO:0007669"/>
    <property type="project" value="TreeGrafter"/>
</dbReference>
<dbReference type="AlphaFoldDB" id="A0AAV2QSS9"/>
<comment type="caution">
    <text evidence="6">The sequence shown here is derived from an EMBL/GenBank/DDBJ whole genome shotgun (WGS) entry which is preliminary data.</text>
</comment>
<dbReference type="GO" id="GO:0005694">
    <property type="term" value="C:chromosome"/>
    <property type="evidence" value="ECO:0007669"/>
    <property type="project" value="TreeGrafter"/>
</dbReference>
<dbReference type="GO" id="GO:0016887">
    <property type="term" value="F:ATP hydrolysis activity"/>
    <property type="evidence" value="ECO:0007669"/>
    <property type="project" value="InterPro"/>
</dbReference>
<dbReference type="PROSITE" id="PS00674">
    <property type="entry name" value="AAA"/>
    <property type="match status" value="1"/>
</dbReference>
<keyword evidence="1 3" id="KW-0547">Nucleotide-binding</keyword>
<accession>A0AAV2QSS9</accession>
<dbReference type="GO" id="GO:0005524">
    <property type="term" value="F:ATP binding"/>
    <property type="evidence" value="ECO:0007669"/>
    <property type="project" value="UniProtKB-KW"/>
</dbReference>
<dbReference type="InterPro" id="IPR003960">
    <property type="entry name" value="ATPase_AAA_CS"/>
</dbReference>
<keyword evidence="7" id="KW-1185">Reference proteome</keyword>
<dbReference type="Pfam" id="PF23242">
    <property type="entry name" value="AAA_lid_TRIP13_C"/>
    <property type="match status" value="1"/>
</dbReference>
<dbReference type="Pfam" id="PF00004">
    <property type="entry name" value="AAA"/>
    <property type="match status" value="1"/>
</dbReference>
<comment type="similarity">
    <text evidence="3">Belongs to the AAA ATPase family.</text>
</comment>
<feature type="domain" description="Pachytene checkpoint protein 2 C-terminal" evidence="5">
    <location>
        <begin position="308"/>
        <end position="409"/>
    </location>
</feature>
<evidence type="ECO:0000313" key="6">
    <source>
        <dbReference type="EMBL" id="CAL4099448.1"/>
    </source>
</evidence>
<organism evidence="6 7">
    <name type="scientific">Meganyctiphanes norvegica</name>
    <name type="common">Northern krill</name>
    <name type="synonym">Thysanopoda norvegica</name>
    <dbReference type="NCBI Taxonomy" id="48144"/>
    <lineage>
        <taxon>Eukaryota</taxon>
        <taxon>Metazoa</taxon>
        <taxon>Ecdysozoa</taxon>
        <taxon>Arthropoda</taxon>
        <taxon>Crustacea</taxon>
        <taxon>Multicrustacea</taxon>
        <taxon>Malacostraca</taxon>
        <taxon>Eumalacostraca</taxon>
        <taxon>Eucarida</taxon>
        <taxon>Euphausiacea</taxon>
        <taxon>Euphausiidae</taxon>
        <taxon>Meganyctiphanes</taxon>
    </lineage>
</organism>
<sequence>MSVLDSCLLHLVVISRRFCALHPDMLKEHLTNYIHSLNTVVTDTTLEITDENLQLHIHSIKICEVTPPDIKHVDVKGVTLEYHIFKLDCDGPGMEEMEDGEEDVPAAQHWILPSQDFHGLWDSLIYDDHIKQQVVDVIEGTSVVASVIVGGDILSWKSYIFLHRALSTSKTSLCKALAHKLSIRLGDRYDYGQLVEVNSHSLFSKWFSESGKLVQKMFSKIMELVEDPRALVCVLIDEVESLTASRASTQSGTDPSDALRVVNAVLTQLDHIKRYSNVLILTTSNISGSIDLAFVDRADIKQYIGLPSQSAIYQIYYSCLTELKRGSLVSGDKILSLRELQLTNMEETSFTKASLKLWEIAKLSEGLSGRALRKIPFLALALFVQRSRNLCATPVCTFLEAMEKAIRKQINDQNILKSAENL</sequence>
<dbReference type="InterPro" id="IPR027417">
    <property type="entry name" value="P-loop_NTPase"/>
</dbReference>
<evidence type="ECO:0000259" key="4">
    <source>
        <dbReference type="Pfam" id="PF00004"/>
    </source>
</evidence>
<dbReference type="Pfam" id="PF23563">
    <property type="entry name" value="TRIP13_N"/>
    <property type="match status" value="1"/>
</dbReference>
<keyword evidence="2 3" id="KW-0067">ATP-binding</keyword>
<dbReference type="PANTHER" id="PTHR45991">
    <property type="entry name" value="PACHYTENE CHECKPOINT PROTEIN 2"/>
    <property type="match status" value="1"/>
</dbReference>